<dbReference type="Proteomes" id="UP000008075">
    <property type="component" value="Chromosome"/>
</dbReference>
<organism evidence="1 2">
    <name type="scientific">Xenorhabdus nematophila (strain ATCC 19061 / DSM 3370 / CCUG 14189 / LMG 1036 / NCIMB 9965 / AN6)</name>
    <dbReference type="NCBI Taxonomy" id="406817"/>
    <lineage>
        <taxon>Bacteria</taxon>
        <taxon>Pseudomonadati</taxon>
        <taxon>Pseudomonadota</taxon>
        <taxon>Gammaproteobacteria</taxon>
        <taxon>Enterobacterales</taxon>
        <taxon>Morganellaceae</taxon>
        <taxon>Xenorhabdus</taxon>
    </lineage>
</organism>
<gene>
    <name evidence="1" type="ordered locus">XNC1_2043</name>
</gene>
<evidence type="ECO:0000313" key="2">
    <source>
        <dbReference type="Proteomes" id="UP000008075"/>
    </source>
</evidence>
<dbReference type="KEGG" id="xne:XNC1_2043"/>
<dbReference type="HOGENOM" id="CLU_2940872_0_0_6"/>
<protein>
    <submittedName>
        <fullName evidence="1">Transposase</fullName>
    </submittedName>
</protein>
<sequence length="60" mass="7205">MLYDLSKCKYTDYTKKDSDLFINMLDKLKRQYHDAETLTVILDNYCIHKSMHISAHEYLS</sequence>
<proteinExistence type="predicted"/>
<reference evidence="1 2" key="1">
    <citation type="journal article" date="2011" name="PLoS ONE">
        <title>The entomopathogenic bacterial endosymbionts xenorhabdus and photorhabdus: convergent lifestyles from divergent genomes.</title>
        <authorList>
            <person name="Chaston J.M."/>
            <person name="Suen G."/>
            <person name="Tucker S.L."/>
            <person name="Andersen A.W."/>
            <person name="Bhasin A."/>
            <person name="Bode E."/>
            <person name="Bode H.B."/>
            <person name="Brachmann A.O."/>
            <person name="Cowles C.E."/>
            <person name="Cowles K.N."/>
            <person name="Darby C."/>
            <person name="de Leon L."/>
            <person name="Drace K."/>
            <person name="Du Z."/>
            <person name="Givaudan A."/>
            <person name="Herbert Tran E.E."/>
            <person name="Jewell K.A."/>
            <person name="Knack J.J."/>
            <person name="Krasomil-Osterfeld K.C."/>
            <person name="Kukor R."/>
            <person name="Lanois A."/>
            <person name="Latreille P."/>
            <person name="Leimgruber N.K."/>
            <person name="Lipke C.M."/>
            <person name="Liu R."/>
            <person name="Lu X."/>
            <person name="Martens E.C."/>
            <person name="Marri P.R."/>
            <person name="Medigue C."/>
            <person name="Menard M.L."/>
            <person name="Miller N.M."/>
            <person name="Morales-Soto N."/>
            <person name="Norton S."/>
            <person name="Ogier J.C."/>
            <person name="Orchard S.S."/>
            <person name="Park D."/>
            <person name="Park Y."/>
            <person name="Qurollo B.A."/>
            <person name="Sugar D.R."/>
            <person name="Richards G.R."/>
            <person name="Rouy Z."/>
            <person name="Slominski B."/>
            <person name="Slominski K."/>
            <person name="Snyder H."/>
            <person name="Tjaden B.C."/>
            <person name="van der Hoeven R."/>
            <person name="Welch R.D."/>
            <person name="Wheeler C."/>
            <person name="Xiang B."/>
            <person name="Barbazuk B."/>
            <person name="Gaudriault S."/>
            <person name="Goodner B."/>
            <person name="Slater S.C."/>
            <person name="Forst S."/>
            <person name="Goldman B.S."/>
            <person name="Goodrich-Blair H."/>
        </authorList>
    </citation>
    <scope>NUCLEOTIDE SEQUENCE [LARGE SCALE GENOMIC DNA]</scope>
    <source>
        <strain evidence="2">ATCC 19061 / DSM 3370 / CCUG 14189 / LMG 1036 / NCIMB 9965 / AN6</strain>
    </source>
</reference>
<accession>D3VEJ1</accession>
<dbReference type="EMBL" id="FN667742">
    <property type="protein sequence ID" value="CBJ90103.1"/>
    <property type="molecule type" value="Genomic_DNA"/>
</dbReference>
<keyword evidence="2" id="KW-1185">Reference proteome</keyword>
<dbReference type="AlphaFoldDB" id="D3VEJ1"/>
<evidence type="ECO:0000313" key="1">
    <source>
        <dbReference type="EMBL" id="CBJ90103.1"/>
    </source>
</evidence>
<dbReference type="eggNOG" id="COG3335">
    <property type="taxonomic scope" value="Bacteria"/>
</dbReference>
<name>D3VEJ1_XENNA</name>